<dbReference type="AlphaFoldDB" id="A0A6G0TH85"/>
<feature type="signal peptide" evidence="1">
    <location>
        <begin position="1"/>
        <end position="18"/>
    </location>
</feature>
<dbReference type="Proteomes" id="UP000475862">
    <property type="component" value="Unassembled WGS sequence"/>
</dbReference>
<proteinExistence type="predicted"/>
<keyword evidence="1" id="KW-0732">Signal</keyword>
<keyword evidence="3" id="KW-1185">Reference proteome</keyword>
<evidence type="ECO:0000313" key="2">
    <source>
        <dbReference type="EMBL" id="KAE9531894.1"/>
    </source>
</evidence>
<protein>
    <submittedName>
        <fullName evidence="2">Uncharacterized protein</fullName>
    </submittedName>
</protein>
<comment type="caution">
    <text evidence="2">The sequence shown here is derived from an EMBL/GenBank/DDBJ whole genome shotgun (WGS) entry which is preliminary data.</text>
</comment>
<accession>A0A6G0TH85</accession>
<reference evidence="2 3" key="1">
    <citation type="submission" date="2019-08" db="EMBL/GenBank/DDBJ databases">
        <title>The genome of the soybean aphid Biotype 1, its phylome, world population structure and adaptation to the North American continent.</title>
        <authorList>
            <person name="Giordano R."/>
            <person name="Donthu R.K."/>
            <person name="Hernandez A.G."/>
            <person name="Wright C.L."/>
            <person name="Zimin A.V."/>
        </authorList>
    </citation>
    <scope>NUCLEOTIDE SEQUENCE [LARGE SCALE GENOMIC DNA]</scope>
    <source>
        <tissue evidence="2">Whole aphids</tissue>
    </source>
</reference>
<evidence type="ECO:0000256" key="1">
    <source>
        <dbReference type="SAM" id="SignalP"/>
    </source>
</evidence>
<dbReference type="EMBL" id="VYZN01000040">
    <property type="protein sequence ID" value="KAE9531894.1"/>
    <property type="molecule type" value="Genomic_DNA"/>
</dbReference>
<gene>
    <name evidence="2" type="ORF">AGLY_010096</name>
</gene>
<name>A0A6G0TH85_APHGL</name>
<sequence>MNFTFILVINIITNSALESSIKESITFCESVIEKISTSCSLENSLVLIFTQESLTDFDTLSHSLLSNDFFSVSFNSLSYIHDWCDLLSIDSVFLSSHLISIRSSSLTTSYNSKSCSLLLLEFIVEIVFLELDCRQQLLSFTLSLLFTKGSIESILGIRCSINDECTLDAISSASSYITLFSIGFSVL</sequence>
<feature type="chain" id="PRO_5026222571" evidence="1">
    <location>
        <begin position="19"/>
        <end position="187"/>
    </location>
</feature>
<evidence type="ECO:0000313" key="3">
    <source>
        <dbReference type="Proteomes" id="UP000475862"/>
    </source>
</evidence>
<organism evidence="2 3">
    <name type="scientific">Aphis glycines</name>
    <name type="common">Soybean aphid</name>
    <dbReference type="NCBI Taxonomy" id="307491"/>
    <lineage>
        <taxon>Eukaryota</taxon>
        <taxon>Metazoa</taxon>
        <taxon>Ecdysozoa</taxon>
        <taxon>Arthropoda</taxon>
        <taxon>Hexapoda</taxon>
        <taxon>Insecta</taxon>
        <taxon>Pterygota</taxon>
        <taxon>Neoptera</taxon>
        <taxon>Paraneoptera</taxon>
        <taxon>Hemiptera</taxon>
        <taxon>Sternorrhyncha</taxon>
        <taxon>Aphidomorpha</taxon>
        <taxon>Aphidoidea</taxon>
        <taxon>Aphididae</taxon>
        <taxon>Aphidini</taxon>
        <taxon>Aphis</taxon>
        <taxon>Aphis</taxon>
    </lineage>
</organism>